<keyword evidence="3" id="KW-1185">Reference proteome</keyword>
<dbReference type="STRING" id="497964.CfE428DRAFT_5168"/>
<dbReference type="EMBL" id="ABVL01000021">
    <property type="protein sequence ID" value="EDY17321.1"/>
    <property type="molecule type" value="Genomic_DNA"/>
</dbReference>
<feature type="transmembrane region" description="Helical" evidence="1">
    <location>
        <begin position="464"/>
        <end position="483"/>
    </location>
</feature>
<gene>
    <name evidence="2" type="ORF">CfE428DRAFT_5168</name>
</gene>
<comment type="caution">
    <text evidence="2">The sequence shown here is derived from an EMBL/GenBank/DDBJ whole genome shotgun (WGS) entry which is preliminary data.</text>
</comment>
<reference evidence="2 3" key="1">
    <citation type="journal article" date="2011" name="J. Bacteriol.">
        <title>Genome sequence of Chthoniobacter flavus Ellin428, an aerobic heterotrophic soil bacterium.</title>
        <authorList>
            <person name="Kant R."/>
            <person name="van Passel M.W."/>
            <person name="Palva A."/>
            <person name="Lucas S."/>
            <person name="Lapidus A."/>
            <person name="Glavina Del Rio T."/>
            <person name="Dalin E."/>
            <person name="Tice H."/>
            <person name="Bruce D."/>
            <person name="Goodwin L."/>
            <person name="Pitluck S."/>
            <person name="Larimer F.W."/>
            <person name="Land M.L."/>
            <person name="Hauser L."/>
            <person name="Sangwan P."/>
            <person name="de Vos W.M."/>
            <person name="Janssen P.H."/>
            <person name="Smidt H."/>
        </authorList>
    </citation>
    <scope>NUCLEOTIDE SEQUENCE [LARGE SCALE GENOMIC DNA]</scope>
    <source>
        <strain evidence="2 3">Ellin428</strain>
    </source>
</reference>
<dbReference type="PANTHER" id="PTHR43471">
    <property type="entry name" value="ABC TRANSPORTER PERMEASE"/>
    <property type="match status" value="1"/>
</dbReference>
<feature type="transmembrane region" description="Helical" evidence="1">
    <location>
        <begin position="238"/>
        <end position="260"/>
    </location>
</feature>
<dbReference type="AlphaFoldDB" id="B4D8C8"/>
<feature type="transmembrane region" description="Helical" evidence="1">
    <location>
        <begin position="168"/>
        <end position="191"/>
    </location>
</feature>
<feature type="transmembrane region" description="Helical" evidence="1">
    <location>
        <begin position="489"/>
        <end position="510"/>
    </location>
</feature>
<organism evidence="2 3">
    <name type="scientific">Chthoniobacter flavus Ellin428</name>
    <dbReference type="NCBI Taxonomy" id="497964"/>
    <lineage>
        <taxon>Bacteria</taxon>
        <taxon>Pseudomonadati</taxon>
        <taxon>Verrucomicrobiota</taxon>
        <taxon>Spartobacteria</taxon>
        <taxon>Chthoniobacterales</taxon>
        <taxon>Chthoniobacteraceae</taxon>
        <taxon>Chthoniobacter</taxon>
    </lineage>
</organism>
<evidence type="ECO:0008006" key="4">
    <source>
        <dbReference type="Google" id="ProtNLM"/>
    </source>
</evidence>
<keyword evidence="1" id="KW-0472">Membrane</keyword>
<dbReference type="InParanoid" id="B4D8C8"/>
<dbReference type="Proteomes" id="UP000005824">
    <property type="component" value="Unassembled WGS sequence"/>
</dbReference>
<evidence type="ECO:0000313" key="3">
    <source>
        <dbReference type="Proteomes" id="UP000005824"/>
    </source>
</evidence>
<feature type="transmembrane region" description="Helical" evidence="1">
    <location>
        <begin position="432"/>
        <end position="457"/>
    </location>
</feature>
<accession>B4D8C8</accession>
<feature type="transmembrane region" description="Helical" evidence="1">
    <location>
        <begin position="394"/>
        <end position="412"/>
    </location>
</feature>
<keyword evidence="1" id="KW-0812">Transmembrane</keyword>
<feature type="transmembrane region" description="Helical" evidence="1">
    <location>
        <begin position="311"/>
        <end position="334"/>
    </location>
</feature>
<evidence type="ECO:0000313" key="2">
    <source>
        <dbReference type="EMBL" id="EDY17321.1"/>
    </source>
</evidence>
<evidence type="ECO:0000256" key="1">
    <source>
        <dbReference type="SAM" id="Phobius"/>
    </source>
</evidence>
<protein>
    <recommendedName>
        <fullName evidence="4">ABC-2 type transporter</fullName>
    </recommendedName>
</protein>
<feature type="transmembrane region" description="Helical" evidence="1">
    <location>
        <begin position="52"/>
        <end position="74"/>
    </location>
</feature>
<feature type="transmembrane region" description="Helical" evidence="1">
    <location>
        <begin position="21"/>
        <end position="40"/>
    </location>
</feature>
<name>B4D8C8_9BACT</name>
<feature type="transmembrane region" description="Helical" evidence="1">
    <location>
        <begin position="109"/>
        <end position="132"/>
    </location>
</feature>
<dbReference type="RefSeq" id="WP_006982489.1">
    <property type="nucleotide sequence ID" value="NZ_ABVL01000021.1"/>
</dbReference>
<dbReference type="eggNOG" id="ENOG5033S06">
    <property type="taxonomic scope" value="Bacteria"/>
</dbReference>
<keyword evidence="1" id="KW-1133">Transmembrane helix</keyword>
<feature type="transmembrane region" description="Helical" evidence="1">
    <location>
        <begin position="346"/>
        <end position="367"/>
    </location>
</feature>
<feature type="transmembrane region" description="Helical" evidence="1">
    <location>
        <begin position="138"/>
        <end position="161"/>
    </location>
</feature>
<proteinExistence type="predicted"/>
<sequence length="519" mass="56903">MSSPLLALFVRSLREDSRLKFTYFTRAGFVTVILLFLFSVQSERGWTNAPGLRFFETVVVVDLVFVILAGLSYFSSAISEEKEEATLGLLRMTNLNPLSILLGKSTSRLCTAVLLFAAQLPFTLLAVTLGGIALRQIFAAYLAIAAFLVFVSNLALLASVLNRRSSGAALLTGVGLLFFFGVVPVAAWFAALPVRLGLLGSGNGLSNLLVGFAKLAEGASPFMRMSKILATGFHGDVFSFQVASNLAMGLGFFLLSWAIFEKFCGEEKENVLPRAGVARSRGRRRALFSPGRPWGLALAWKDFYFTTGGKLWILIKLFIYGTPLLVICCVPSQMGGPPTWEDFGFGAFWIMLVFIFVELAFAASNLFRNEHQEQTLSTLAMLPRSMARIAYEKLLGILPSLLAAGAYLALSLPLVAKPFLRHMNSTSAHAEFWMASIFITTQSLLFLHLVATLSLYIKRGALPLSIALQFLLYLFAMFVFSGSRNDEPFFYLLSLFALGAAGFLHVHIGYRLEALAAEE</sequence>